<dbReference type="PANTHER" id="PTHR36974">
    <property type="entry name" value="MEMBRANE PROTEIN-RELATED"/>
    <property type="match status" value="1"/>
</dbReference>
<dbReference type="GO" id="GO:0016020">
    <property type="term" value="C:membrane"/>
    <property type="evidence" value="ECO:0007669"/>
    <property type="project" value="UniProtKB-SubCell"/>
</dbReference>
<dbReference type="Proteomes" id="UP000256486">
    <property type="component" value="Unassembled WGS sequence"/>
</dbReference>
<dbReference type="OrthoDB" id="5120128at2"/>
<evidence type="ECO:0000256" key="2">
    <source>
        <dbReference type="ARBA" id="ARBA00022692"/>
    </source>
</evidence>
<dbReference type="EMBL" id="NBWZ01000001">
    <property type="protein sequence ID" value="RFA08491.1"/>
    <property type="molecule type" value="Genomic_DNA"/>
</dbReference>
<organism evidence="6 7">
    <name type="scientific">Subtercola boreus</name>
    <dbReference type="NCBI Taxonomy" id="120213"/>
    <lineage>
        <taxon>Bacteria</taxon>
        <taxon>Bacillati</taxon>
        <taxon>Actinomycetota</taxon>
        <taxon>Actinomycetes</taxon>
        <taxon>Micrococcales</taxon>
        <taxon>Microbacteriaceae</taxon>
        <taxon>Subtercola</taxon>
    </lineage>
</organism>
<sequence>MESGTQSVIHLVVTIALAAVFLLMGVNHFVPSSVRTMAAMIPPALRRPGILNPRNLVYLTGLCEVAGGIGLLVPALRLPAAVALVVFLVAVFPANAYAAGQRERFGALAIPLVPRAIGQVVLIALVLFAGLG</sequence>
<evidence type="ECO:0000256" key="5">
    <source>
        <dbReference type="SAM" id="Phobius"/>
    </source>
</evidence>
<feature type="transmembrane region" description="Helical" evidence="5">
    <location>
        <begin position="112"/>
        <end position="131"/>
    </location>
</feature>
<evidence type="ECO:0000313" key="6">
    <source>
        <dbReference type="EMBL" id="RFA08491.1"/>
    </source>
</evidence>
<protein>
    <recommendedName>
        <fullName evidence="8">DoxX family protein</fullName>
    </recommendedName>
</protein>
<evidence type="ECO:0000256" key="3">
    <source>
        <dbReference type="ARBA" id="ARBA00022989"/>
    </source>
</evidence>
<evidence type="ECO:0008006" key="8">
    <source>
        <dbReference type="Google" id="ProtNLM"/>
    </source>
</evidence>
<feature type="transmembrane region" description="Helical" evidence="5">
    <location>
        <begin position="81"/>
        <end position="100"/>
    </location>
</feature>
<name>A0A3E0VFI6_9MICO</name>
<dbReference type="AlphaFoldDB" id="A0A3E0VFI6"/>
<keyword evidence="7" id="KW-1185">Reference proteome</keyword>
<keyword evidence="4 5" id="KW-0472">Membrane</keyword>
<comment type="subcellular location">
    <subcellularLocation>
        <location evidence="1">Membrane</location>
        <topology evidence="1">Multi-pass membrane protein</topology>
    </subcellularLocation>
</comment>
<proteinExistence type="predicted"/>
<evidence type="ECO:0000313" key="7">
    <source>
        <dbReference type="Proteomes" id="UP000256486"/>
    </source>
</evidence>
<dbReference type="RefSeq" id="WP_116413896.1">
    <property type="nucleotide sequence ID" value="NZ_NBWZ01000001.1"/>
</dbReference>
<evidence type="ECO:0000256" key="4">
    <source>
        <dbReference type="ARBA" id="ARBA00023136"/>
    </source>
</evidence>
<keyword evidence="2 5" id="KW-0812">Transmembrane</keyword>
<dbReference type="InterPro" id="IPR032808">
    <property type="entry name" value="DoxX"/>
</dbReference>
<evidence type="ECO:0000256" key="1">
    <source>
        <dbReference type="ARBA" id="ARBA00004141"/>
    </source>
</evidence>
<reference evidence="6 7" key="1">
    <citation type="submission" date="2017-04" db="EMBL/GenBank/DDBJ databases">
        <title>Comparative genome analysis of Subtercola boreus.</title>
        <authorList>
            <person name="Cho Y.-J."/>
            <person name="Cho A."/>
            <person name="Kim O.-S."/>
            <person name="Lee J.-I."/>
        </authorList>
    </citation>
    <scope>NUCLEOTIDE SEQUENCE [LARGE SCALE GENOMIC DNA]</scope>
    <source>
        <strain evidence="6 7">K300</strain>
    </source>
</reference>
<dbReference type="PANTHER" id="PTHR36974:SF1">
    <property type="entry name" value="DOXX FAMILY MEMBRANE PROTEIN"/>
    <property type="match status" value="1"/>
</dbReference>
<gene>
    <name evidence="6" type="ORF">B7R54_04065</name>
</gene>
<feature type="transmembrane region" description="Helical" evidence="5">
    <location>
        <begin position="6"/>
        <end position="30"/>
    </location>
</feature>
<accession>A0A3E0VFI6</accession>
<keyword evidence="3 5" id="KW-1133">Transmembrane helix</keyword>
<dbReference type="Pfam" id="PF07681">
    <property type="entry name" value="DoxX"/>
    <property type="match status" value="1"/>
</dbReference>
<comment type="caution">
    <text evidence="6">The sequence shown here is derived from an EMBL/GenBank/DDBJ whole genome shotgun (WGS) entry which is preliminary data.</text>
</comment>